<evidence type="ECO:0000313" key="1">
    <source>
        <dbReference type="EMBL" id="PKC00135.1"/>
    </source>
</evidence>
<organism evidence="1 2">
    <name type="scientific">Rhizophagus irregularis</name>
    <dbReference type="NCBI Taxonomy" id="588596"/>
    <lineage>
        <taxon>Eukaryota</taxon>
        <taxon>Fungi</taxon>
        <taxon>Fungi incertae sedis</taxon>
        <taxon>Mucoromycota</taxon>
        <taxon>Glomeromycotina</taxon>
        <taxon>Glomeromycetes</taxon>
        <taxon>Glomerales</taxon>
        <taxon>Glomeraceae</taxon>
        <taxon>Rhizophagus</taxon>
    </lineage>
</organism>
<reference evidence="1 2" key="2">
    <citation type="submission" date="2017-09" db="EMBL/GenBank/DDBJ databases">
        <title>Extensive intraspecific genome diversity in a model arbuscular mycorrhizal fungus.</title>
        <authorList>
            <person name="Chen E.C."/>
            <person name="Morin E."/>
            <person name="Beaudet D."/>
            <person name="Noel J."/>
            <person name="Ndikumana S."/>
            <person name="Charron P."/>
            <person name="St-Onge C."/>
            <person name="Giorgi J."/>
            <person name="Grigoriev I.V."/>
            <person name="Roux C."/>
            <person name="Martin F.M."/>
            <person name="Corradi N."/>
        </authorList>
    </citation>
    <scope>NUCLEOTIDE SEQUENCE [LARGE SCALE GENOMIC DNA]</scope>
    <source>
        <strain evidence="1 2">A5</strain>
    </source>
</reference>
<protein>
    <submittedName>
        <fullName evidence="1">Uncharacterized protein</fullName>
    </submittedName>
</protein>
<comment type="caution">
    <text evidence="1">The sequence shown here is derived from an EMBL/GenBank/DDBJ whole genome shotgun (WGS) entry which is preliminary data.</text>
</comment>
<evidence type="ECO:0000313" key="2">
    <source>
        <dbReference type="Proteomes" id="UP000232722"/>
    </source>
</evidence>
<proteinExistence type="predicted"/>
<dbReference type="EMBL" id="LLXJ01001960">
    <property type="protein sequence ID" value="PKC00135.1"/>
    <property type="molecule type" value="Genomic_DNA"/>
</dbReference>
<dbReference type="Proteomes" id="UP000232722">
    <property type="component" value="Unassembled WGS sequence"/>
</dbReference>
<gene>
    <name evidence="1" type="ORF">RhiirA5_428633</name>
</gene>
<name>A0A2N0NZY8_9GLOM</name>
<sequence>MIRDIDPTECLSNRGQNNNISFIEDYEKEMLKQTSADVLKCSRNKTFKNSTPLGPFGVVVRYSIFKGYKR</sequence>
<accession>A0A2N0NZY8</accession>
<reference evidence="1 2" key="1">
    <citation type="submission" date="2016-04" db="EMBL/GenBank/DDBJ databases">
        <title>Genome analyses suggest a sexual origin of heterokaryosis in a supposedly ancient asexual fungus.</title>
        <authorList>
            <person name="Ropars J."/>
            <person name="Sedzielewska K."/>
            <person name="Noel J."/>
            <person name="Charron P."/>
            <person name="Farinelli L."/>
            <person name="Marton T."/>
            <person name="Kruger M."/>
            <person name="Pelin A."/>
            <person name="Brachmann A."/>
            <person name="Corradi N."/>
        </authorList>
    </citation>
    <scope>NUCLEOTIDE SEQUENCE [LARGE SCALE GENOMIC DNA]</scope>
    <source>
        <strain evidence="1 2">A5</strain>
    </source>
</reference>
<dbReference type="AlphaFoldDB" id="A0A2N0NZY8"/>